<evidence type="ECO:0000259" key="1">
    <source>
        <dbReference type="Pfam" id="PF06094"/>
    </source>
</evidence>
<feature type="domain" description="Gamma-glutamylcyclotransferase AIG2-like" evidence="1">
    <location>
        <begin position="4"/>
        <end position="110"/>
    </location>
</feature>
<gene>
    <name evidence="2" type="ORF">SAMN05445060_0702</name>
</gene>
<reference evidence="2 3" key="1">
    <citation type="submission" date="2017-01" db="EMBL/GenBank/DDBJ databases">
        <authorList>
            <person name="Mah S.A."/>
            <person name="Swanson W.J."/>
            <person name="Moy G.W."/>
            <person name="Vacquier V.D."/>
        </authorList>
    </citation>
    <scope>NUCLEOTIDE SEQUENCE [LARGE SCALE GENOMIC DNA]</scope>
    <source>
        <strain evidence="2 3">CPCC 203464</strain>
    </source>
</reference>
<dbReference type="Proteomes" id="UP000186218">
    <property type="component" value="Unassembled WGS sequence"/>
</dbReference>
<proteinExistence type="predicted"/>
<evidence type="ECO:0000313" key="2">
    <source>
        <dbReference type="EMBL" id="SIR76223.1"/>
    </source>
</evidence>
<evidence type="ECO:0000313" key="3">
    <source>
        <dbReference type="Proteomes" id="UP000186218"/>
    </source>
</evidence>
<dbReference type="AlphaFoldDB" id="A0A1N7DK37"/>
<sequence length="123" mass="13368">MHRLFSYGTLRDPAVQQGVFGRDVVTVDAALRGFRLGWVTITDPGVIAMSGTDRHRIVRPGDPSDVVDGAYLELTDDELRAADDYEVDDYVRVAAALASGERVWVYVAATDAAHAATTTADRE</sequence>
<accession>A0A1N7DK37</accession>
<dbReference type="RefSeq" id="WP_076476638.1">
    <property type="nucleotide sequence ID" value="NZ_FTNT01000002.1"/>
</dbReference>
<dbReference type="CDD" id="cd06661">
    <property type="entry name" value="GGCT_like"/>
    <property type="match status" value="1"/>
</dbReference>
<dbReference type="OrthoDB" id="9798388at2"/>
<keyword evidence="3" id="KW-1185">Reference proteome</keyword>
<dbReference type="InterPro" id="IPR013024">
    <property type="entry name" value="GGCT-like"/>
</dbReference>
<dbReference type="STRING" id="1344003.SAMN05445060_0702"/>
<name>A0A1N7DK37_9NOCA</name>
<keyword evidence="2" id="KW-0808">Transferase</keyword>
<protein>
    <submittedName>
        <fullName evidence="2">Gamma-glutamyl cyclotransferase, AIG2-like</fullName>
    </submittedName>
</protein>
<dbReference type="InterPro" id="IPR009288">
    <property type="entry name" value="AIG2-like_dom"/>
</dbReference>
<dbReference type="GO" id="GO:0016740">
    <property type="term" value="F:transferase activity"/>
    <property type="evidence" value="ECO:0007669"/>
    <property type="project" value="UniProtKB-KW"/>
</dbReference>
<organism evidence="2 3">
    <name type="scientific">Williamsia sterculiae</name>
    <dbReference type="NCBI Taxonomy" id="1344003"/>
    <lineage>
        <taxon>Bacteria</taxon>
        <taxon>Bacillati</taxon>
        <taxon>Actinomycetota</taxon>
        <taxon>Actinomycetes</taxon>
        <taxon>Mycobacteriales</taxon>
        <taxon>Nocardiaceae</taxon>
        <taxon>Williamsia</taxon>
    </lineage>
</organism>
<dbReference type="SUPFAM" id="SSF110857">
    <property type="entry name" value="Gamma-glutamyl cyclotransferase-like"/>
    <property type="match status" value="1"/>
</dbReference>
<dbReference type="EMBL" id="FTNT01000002">
    <property type="protein sequence ID" value="SIR76223.1"/>
    <property type="molecule type" value="Genomic_DNA"/>
</dbReference>
<dbReference type="Gene3D" id="3.10.490.10">
    <property type="entry name" value="Gamma-glutamyl cyclotransferase-like"/>
    <property type="match status" value="1"/>
</dbReference>
<dbReference type="InterPro" id="IPR036568">
    <property type="entry name" value="GGCT-like_sf"/>
</dbReference>
<dbReference type="Pfam" id="PF06094">
    <property type="entry name" value="GGACT"/>
    <property type="match status" value="1"/>
</dbReference>